<dbReference type="SMART" id="SM00043">
    <property type="entry name" value="CY"/>
    <property type="match status" value="1"/>
</dbReference>
<dbReference type="AlphaFoldDB" id="A0A6J5X1K5"/>
<feature type="chain" id="PRO_5026685317" description="Cystatin domain-containing protein" evidence="3">
    <location>
        <begin position="20"/>
        <end position="133"/>
    </location>
</feature>
<dbReference type="EMBL" id="CAEKKB010000004">
    <property type="protein sequence ID" value="CAB4306035.1"/>
    <property type="molecule type" value="Genomic_DNA"/>
</dbReference>
<keyword evidence="1" id="KW-0646">Protease inhibitor</keyword>
<dbReference type="Pfam" id="PF16845">
    <property type="entry name" value="SQAPI"/>
    <property type="match status" value="1"/>
</dbReference>
<evidence type="ECO:0000256" key="1">
    <source>
        <dbReference type="ARBA" id="ARBA00022690"/>
    </source>
</evidence>
<dbReference type="Proteomes" id="UP000507245">
    <property type="component" value="Unassembled WGS sequence"/>
</dbReference>
<evidence type="ECO:0000256" key="2">
    <source>
        <dbReference type="ARBA" id="ARBA00022704"/>
    </source>
</evidence>
<feature type="domain" description="Cystatin" evidence="4">
    <location>
        <begin position="28"/>
        <end position="129"/>
    </location>
</feature>
<evidence type="ECO:0000313" key="6">
    <source>
        <dbReference type="Proteomes" id="UP000507245"/>
    </source>
</evidence>
<evidence type="ECO:0000259" key="4">
    <source>
        <dbReference type="SMART" id="SM00043"/>
    </source>
</evidence>
<organism evidence="5 6">
    <name type="scientific">Prunus armeniaca</name>
    <name type="common">Apricot</name>
    <name type="synonym">Armeniaca vulgaris</name>
    <dbReference type="NCBI Taxonomy" id="36596"/>
    <lineage>
        <taxon>Eukaryota</taxon>
        <taxon>Viridiplantae</taxon>
        <taxon>Streptophyta</taxon>
        <taxon>Embryophyta</taxon>
        <taxon>Tracheophyta</taxon>
        <taxon>Spermatophyta</taxon>
        <taxon>Magnoliopsida</taxon>
        <taxon>eudicotyledons</taxon>
        <taxon>Gunneridae</taxon>
        <taxon>Pentapetalae</taxon>
        <taxon>rosids</taxon>
        <taxon>fabids</taxon>
        <taxon>Rosales</taxon>
        <taxon>Rosaceae</taxon>
        <taxon>Amygdaloideae</taxon>
        <taxon>Amygdaleae</taxon>
        <taxon>Prunus</taxon>
    </lineage>
</organism>
<dbReference type="GO" id="GO:0004869">
    <property type="term" value="F:cysteine-type endopeptidase inhibitor activity"/>
    <property type="evidence" value="ECO:0007669"/>
    <property type="project" value="UniProtKB-KW"/>
</dbReference>
<dbReference type="Gene3D" id="3.10.450.10">
    <property type="match status" value="1"/>
</dbReference>
<sequence length="133" mass="14681">MRPHCLLVLLALVLHLAAAAASTGRQSTPIGGWQPIKNISDPKVKEVAEFAVSEYNKQAQGKSSDPNLVLDSVVRGELQVVHGLKYRLVLSAKNESSVSNPTATSDKYEAVVWDMFWQHRKKLISFQPLSEVN</sequence>
<dbReference type="PANTHER" id="PTHR47364:SF2">
    <property type="entry name" value="CYSTEINE PROTEINASE INHIBITOR 5"/>
    <property type="match status" value="1"/>
</dbReference>
<name>A0A6J5X1K5_PRUAR</name>
<reference evidence="6" key="1">
    <citation type="journal article" date="2020" name="Genome Biol.">
        <title>Gamete binning: chromosome-level and haplotype-resolved genome assembly enabled by high-throughput single-cell sequencing of gamete genomes.</title>
        <authorList>
            <person name="Campoy J.A."/>
            <person name="Sun H."/>
            <person name="Goel M."/>
            <person name="Jiao W.-B."/>
            <person name="Folz-Donahue K."/>
            <person name="Wang N."/>
            <person name="Rubio M."/>
            <person name="Liu C."/>
            <person name="Kukat C."/>
            <person name="Ruiz D."/>
            <person name="Huettel B."/>
            <person name="Schneeberger K."/>
        </authorList>
    </citation>
    <scope>NUCLEOTIDE SEQUENCE [LARGE SCALE GENOMIC DNA]</scope>
    <source>
        <strain evidence="6">cv. Rojo Pasion</strain>
    </source>
</reference>
<evidence type="ECO:0000313" key="5">
    <source>
        <dbReference type="EMBL" id="CAB4306035.1"/>
    </source>
</evidence>
<keyword evidence="6" id="KW-1185">Reference proteome</keyword>
<dbReference type="PANTHER" id="PTHR47364">
    <property type="entry name" value="CYSTEINE PROTEINASE INHIBITOR 5"/>
    <property type="match status" value="1"/>
</dbReference>
<proteinExistence type="predicted"/>
<dbReference type="InterPro" id="IPR046350">
    <property type="entry name" value="Cystatin_sf"/>
</dbReference>
<keyword evidence="2" id="KW-0789">Thiol protease inhibitor</keyword>
<accession>A0A6J5X1K5</accession>
<dbReference type="OrthoDB" id="2016588at2759"/>
<dbReference type="CDD" id="cd00042">
    <property type="entry name" value="CY"/>
    <property type="match status" value="1"/>
</dbReference>
<protein>
    <recommendedName>
        <fullName evidence="4">Cystatin domain-containing protein</fullName>
    </recommendedName>
</protein>
<feature type="signal peptide" evidence="3">
    <location>
        <begin position="1"/>
        <end position="19"/>
    </location>
</feature>
<keyword evidence="3" id="KW-0732">Signal</keyword>
<evidence type="ECO:0000256" key="3">
    <source>
        <dbReference type="SAM" id="SignalP"/>
    </source>
</evidence>
<dbReference type="SUPFAM" id="SSF54403">
    <property type="entry name" value="Cystatin/monellin"/>
    <property type="match status" value="1"/>
</dbReference>
<dbReference type="InterPro" id="IPR000010">
    <property type="entry name" value="Cystatin_dom"/>
</dbReference>
<gene>
    <name evidence="5" type="ORF">ORAREDHAP_LOCUS24149</name>
</gene>